<dbReference type="Proteomes" id="UP000569903">
    <property type="component" value="Unassembled WGS sequence"/>
</dbReference>
<protein>
    <submittedName>
        <fullName evidence="2">Uncharacterized protein</fullName>
    </submittedName>
</protein>
<keyword evidence="1" id="KW-0812">Transmembrane</keyword>
<dbReference type="RefSeq" id="WP_221640921.1">
    <property type="nucleotide sequence ID" value="NZ_JAARQN010000021.1"/>
</dbReference>
<keyword evidence="1" id="KW-0472">Membrane</keyword>
<feature type="transmembrane region" description="Helical" evidence="1">
    <location>
        <begin position="36"/>
        <end position="56"/>
    </location>
</feature>
<keyword evidence="1" id="KW-1133">Transmembrane helix</keyword>
<evidence type="ECO:0000313" key="3">
    <source>
        <dbReference type="Proteomes" id="UP000569903"/>
    </source>
</evidence>
<evidence type="ECO:0000256" key="1">
    <source>
        <dbReference type="SAM" id="Phobius"/>
    </source>
</evidence>
<accession>A0A841Z247</accession>
<reference evidence="2 3" key="1">
    <citation type="submission" date="2020-03" db="EMBL/GenBank/DDBJ databases">
        <title>Soil Listeria distribution.</title>
        <authorList>
            <person name="Liao J."/>
            <person name="Wiedmann M."/>
        </authorList>
    </citation>
    <scope>NUCLEOTIDE SEQUENCE [LARGE SCALE GENOMIC DNA]</scope>
    <source>
        <strain evidence="2 3">FSL L7-1614</strain>
    </source>
</reference>
<gene>
    <name evidence="2" type="ORF">HB850_15690</name>
</gene>
<proteinExistence type="predicted"/>
<feature type="transmembrane region" description="Helical" evidence="1">
    <location>
        <begin position="148"/>
        <end position="168"/>
    </location>
</feature>
<dbReference type="AlphaFoldDB" id="A0A841Z247"/>
<comment type="caution">
    <text evidence="2">The sequence shown here is derived from an EMBL/GenBank/DDBJ whole genome shotgun (WGS) entry which is preliminary data.</text>
</comment>
<feature type="transmembrane region" description="Helical" evidence="1">
    <location>
        <begin position="174"/>
        <end position="198"/>
    </location>
</feature>
<feature type="transmembrane region" description="Helical" evidence="1">
    <location>
        <begin position="62"/>
        <end position="82"/>
    </location>
</feature>
<organism evidence="2 3">
    <name type="scientific">Listeria newyorkensis</name>
    <dbReference type="NCBI Taxonomy" id="1497681"/>
    <lineage>
        <taxon>Bacteria</taxon>
        <taxon>Bacillati</taxon>
        <taxon>Bacillota</taxon>
        <taxon>Bacilli</taxon>
        <taxon>Bacillales</taxon>
        <taxon>Listeriaceae</taxon>
        <taxon>Listeria</taxon>
    </lineage>
</organism>
<sequence length="257" mass="29770">MRRNECWFMAGEKLIRFYRTKLSNYNLIYGFMTQRIWTFCLLMILLLALPTAFGLAFGASGLWIGLIGYAVLFLLFYYLLIVRRARRELWKRYHIRDFKKLHMLKLCLLRNYLARNGFASPEELGTLQKVLEEDDAFLTKTFTIKNMAALLVILIFAALGAVFILEASPEGHRIFLAGMMALFVLFLAAALRIIGYVVSHFFGADKRLTRALVRDMQELSASYIMEQNTAYQPYREMELVIANNDILKEIIDGKAIF</sequence>
<dbReference type="EMBL" id="JAARQN010000021">
    <property type="protein sequence ID" value="MBC1459202.1"/>
    <property type="molecule type" value="Genomic_DNA"/>
</dbReference>
<evidence type="ECO:0000313" key="2">
    <source>
        <dbReference type="EMBL" id="MBC1459202.1"/>
    </source>
</evidence>
<name>A0A841Z247_9LIST</name>